<comment type="caution">
    <text evidence="2">The sequence shown here is derived from an EMBL/GenBank/DDBJ whole genome shotgun (WGS) entry which is preliminary data.</text>
</comment>
<dbReference type="EMBL" id="JACNFK010000021">
    <property type="protein sequence ID" value="MBC8519329.1"/>
    <property type="molecule type" value="Genomic_DNA"/>
</dbReference>
<dbReference type="Proteomes" id="UP000654401">
    <property type="component" value="Unassembled WGS sequence"/>
</dbReference>
<feature type="signal peptide" evidence="1">
    <location>
        <begin position="1"/>
        <end position="21"/>
    </location>
</feature>
<name>A0A8J6TN09_9GAMM</name>
<protein>
    <submittedName>
        <fullName evidence="2">Uncharacterized protein</fullName>
    </submittedName>
</protein>
<gene>
    <name evidence="2" type="ORF">H8D24_02845</name>
</gene>
<evidence type="ECO:0000313" key="2">
    <source>
        <dbReference type="EMBL" id="MBC8519329.1"/>
    </source>
</evidence>
<sequence>MSQKRFGVVLGLMAASGTAVADVSWVAPAPMGPYGGHFDFGVPTEVVEDGMSDTPQAEFAMYRQDEELPVINASYSPQSGEEVSAGRFRDEELSEIDPEWSLGNGSQETLQSVGINGMEQQRADVWALGEIQQGKLHQLLNEEPVEQQMQPCVANQTADHSSLSAANTPFQEVMLDEFESSDLDMEAMAREADNLSREEEYRDHRWSQQPPVYYPSFMPEYALGVRRANAMDPLALIPQMRSPVQYFGFQ</sequence>
<accession>A0A8J6TN09</accession>
<organism evidence="2 3">
    <name type="scientific">Candidatus Thiopontia autotrophica</name>
    <dbReference type="NCBI Taxonomy" id="2841688"/>
    <lineage>
        <taxon>Bacteria</taxon>
        <taxon>Pseudomonadati</taxon>
        <taxon>Pseudomonadota</taxon>
        <taxon>Gammaproteobacteria</taxon>
        <taxon>Candidatus Thiopontia</taxon>
    </lineage>
</organism>
<proteinExistence type="predicted"/>
<evidence type="ECO:0000256" key="1">
    <source>
        <dbReference type="SAM" id="SignalP"/>
    </source>
</evidence>
<reference evidence="2 3" key="1">
    <citation type="submission" date="2020-08" db="EMBL/GenBank/DDBJ databases">
        <title>Bridging the membrane lipid divide: bacteria of the FCB group superphylum have the potential to synthesize archaeal ether lipids.</title>
        <authorList>
            <person name="Villanueva L."/>
            <person name="Von Meijenfeldt F.A.B."/>
            <person name="Westbye A.B."/>
            <person name="Yadav S."/>
            <person name="Hopmans E.C."/>
            <person name="Dutilh B.E."/>
            <person name="Sinninghe Damste J.S."/>
        </authorList>
    </citation>
    <scope>NUCLEOTIDE SEQUENCE [LARGE SCALE GENOMIC DNA]</scope>
    <source>
        <strain evidence="2">NIOZ-UU100</strain>
    </source>
</reference>
<feature type="chain" id="PRO_5035145374" evidence="1">
    <location>
        <begin position="22"/>
        <end position="250"/>
    </location>
</feature>
<keyword evidence="1" id="KW-0732">Signal</keyword>
<evidence type="ECO:0000313" key="3">
    <source>
        <dbReference type="Proteomes" id="UP000654401"/>
    </source>
</evidence>
<dbReference type="AlphaFoldDB" id="A0A8J6TN09"/>